<evidence type="ECO:0000313" key="2">
    <source>
        <dbReference type="Proteomes" id="UP000232883"/>
    </source>
</evidence>
<reference evidence="1 2" key="1">
    <citation type="submission" date="2017-11" db="EMBL/GenBank/DDBJ databases">
        <title>Taxonomic description and genome sequences of Spirosoma HA7 sp. nov., isolated from pollen microhabitat of Corylus avellana.</title>
        <authorList>
            <person name="Ambika Manirajan B."/>
            <person name="Suarez C."/>
            <person name="Ratering S."/>
            <person name="Geissler-Plaum R."/>
            <person name="Cardinale M."/>
            <person name="Sylvia S."/>
        </authorList>
    </citation>
    <scope>NUCLEOTIDE SEQUENCE [LARGE SCALE GENOMIC DNA]</scope>
    <source>
        <strain evidence="1 2">HA7</strain>
    </source>
</reference>
<dbReference type="RefSeq" id="WP_100989420.1">
    <property type="nucleotide sequence ID" value="NZ_CP025096.1"/>
</dbReference>
<sequence length="126" mass="14097">MIAKDQNQISLVGQTVNTFDGAVTETTTTDGLSFIDKWLNRLDEASDEATDDIAETLERLRAEIDTAQHYNRPDNQEIASLLQDLIEQTRNVAATPEAITEQTELSQLIAVLENLHRQATSRIDQD</sequence>
<dbReference type="AlphaFoldDB" id="A0A2K8Z0E6"/>
<proteinExistence type="predicted"/>
<protein>
    <submittedName>
        <fullName evidence="1">Uncharacterized protein</fullName>
    </submittedName>
</protein>
<name>A0A2K8Z0E6_9BACT</name>
<dbReference type="KEGG" id="spir:CWM47_16835"/>
<dbReference type="OrthoDB" id="960137at2"/>
<dbReference type="Proteomes" id="UP000232883">
    <property type="component" value="Chromosome"/>
</dbReference>
<evidence type="ECO:0000313" key="1">
    <source>
        <dbReference type="EMBL" id="AUD03352.1"/>
    </source>
</evidence>
<dbReference type="EMBL" id="CP025096">
    <property type="protein sequence ID" value="AUD03352.1"/>
    <property type="molecule type" value="Genomic_DNA"/>
</dbReference>
<gene>
    <name evidence="1" type="ORF">CWM47_16835</name>
</gene>
<keyword evidence="2" id="KW-1185">Reference proteome</keyword>
<accession>A0A2K8Z0E6</accession>
<organism evidence="1 2">
    <name type="scientific">Spirosoma pollinicola</name>
    <dbReference type="NCBI Taxonomy" id="2057025"/>
    <lineage>
        <taxon>Bacteria</taxon>
        <taxon>Pseudomonadati</taxon>
        <taxon>Bacteroidota</taxon>
        <taxon>Cytophagia</taxon>
        <taxon>Cytophagales</taxon>
        <taxon>Cytophagaceae</taxon>
        <taxon>Spirosoma</taxon>
    </lineage>
</organism>